<evidence type="ECO:0000256" key="1">
    <source>
        <dbReference type="SAM" id="Phobius"/>
    </source>
</evidence>
<keyword evidence="1" id="KW-1133">Transmembrane helix</keyword>
<name>A0A7N0RDL1_KALFE</name>
<keyword evidence="1" id="KW-0472">Membrane</keyword>
<organism evidence="2 3">
    <name type="scientific">Kalanchoe fedtschenkoi</name>
    <name type="common">Lavender scallops</name>
    <name type="synonym">South American air plant</name>
    <dbReference type="NCBI Taxonomy" id="63787"/>
    <lineage>
        <taxon>Eukaryota</taxon>
        <taxon>Viridiplantae</taxon>
        <taxon>Streptophyta</taxon>
        <taxon>Embryophyta</taxon>
        <taxon>Tracheophyta</taxon>
        <taxon>Spermatophyta</taxon>
        <taxon>Magnoliopsida</taxon>
        <taxon>eudicotyledons</taxon>
        <taxon>Gunneridae</taxon>
        <taxon>Pentapetalae</taxon>
        <taxon>Saxifragales</taxon>
        <taxon>Crassulaceae</taxon>
        <taxon>Kalanchoe</taxon>
    </lineage>
</organism>
<evidence type="ECO:0000313" key="2">
    <source>
        <dbReference type="EnsemblPlants" id="Kaladp0008s0631.1.v1.1"/>
    </source>
</evidence>
<accession>A0A7N0RDL1</accession>
<feature type="transmembrane region" description="Helical" evidence="1">
    <location>
        <begin position="174"/>
        <end position="196"/>
    </location>
</feature>
<dbReference type="Gramene" id="Kaladp0008s0631.1.v1.1">
    <property type="protein sequence ID" value="Kaladp0008s0631.1.v1.1"/>
    <property type="gene ID" value="Kaladp0008s0631.v1.1"/>
</dbReference>
<dbReference type="AlphaFoldDB" id="A0A7N0RDL1"/>
<dbReference type="EnsemblPlants" id="Kaladp0008s0631.1.v1.1">
    <property type="protein sequence ID" value="Kaladp0008s0631.1.v1.1"/>
    <property type="gene ID" value="Kaladp0008s0631.v1.1"/>
</dbReference>
<dbReference type="Proteomes" id="UP000594263">
    <property type="component" value="Unplaced"/>
</dbReference>
<sequence>MHTSRNQVTGLSGTLRTTTTGHFLNPPKLIDYEKTTGNIFPFELLLHLQLSDIIYTSENLNADRRLIFICHSAEELAKEVMVRVHTRCLSMFGKSRVKRRSQLLETFIMHYNPKPKGVETYWLLLHHSLWLPCIIPLPYLDFQSGLKYEAQMLTSMTLHFLEDAKHAFSLQKKLYMWLAASCCIQVCSTFFSSIAFSTRFDCGKKKVSSVISQGKQRAL</sequence>
<evidence type="ECO:0000313" key="3">
    <source>
        <dbReference type="Proteomes" id="UP000594263"/>
    </source>
</evidence>
<protein>
    <submittedName>
        <fullName evidence="2">Uncharacterized protein</fullName>
    </submittedName>
</protein>
<proteinExistence type="predicted"/>
<keyword evidence="3" id="KW-1185">Reference proteome</keyword>
<keyword evidence="1" id="KW-0812">Transmembrane</keyword>
<reference evidence="2" key="1">
    <citation type="submission" date="2021-01" db="UniProtKB">
        <authorList>
            <consortium name="EnsemblPlants"/>
        </authorList>
    </citation>
    <scope>IDENTIFICATION</scope>
</reference>